<feature type="compositionally biased region" description="Acidic residues" evidence="1">
    <location>
        <begin position="507"/>
        <end position="516"/>
    </location>
</feature>
<evidence type="ECO:0000313" key="2">
    <source>
        <dbReference type="EMBL" id="MQL75445.1"/>
    </source>
</evidence>
<feature type="region of interest" description="Disordered" evidence="1">
    <location>
        <begin position="447"/>
        <end position="521"/>
    </location>
</feature>
<reference evidence="2" key="1">
    <citation type="submission" date="2017-07" db="EMBL/GenBank/DDBJ databases">
        <title>Taro Niue Genome Assembly and Annotation.</title>
        <authorList>
            <person name="Atibalentja N."/>
            <person name="Keating K."/>
            <person name="Fields C.J."/>
        </authorList>
    </citation>
    <scope>NUCLEOTIDE SEQUENCE</scope>
    <source>
        <strain evidence="2">Niue_2</strain>
        <tissue evidence="2">Leaf</tissue>
    </source>
</reference>
<feature type="compositionally biased region" description="Low complexity" evidence="1">
    <location>
        <begin position="362"/>
        <end position="372"/>
    </location>
</feature>
<proteinExistence type="predicted"/>
<comment type="caution">
    <text evidence="2">The sequence shown here is derived from an EMBL/GenBank/DDBJ whole genome shotgun (WGS) entry which is preliminary data.</text>
</comment>
<feature type="compositionally biased region" description="Low complexity" evidence="1">
    <location>
        <begin position="193"/>
        <end position="208"/>
    </location>
</feature>
<dbReference type="OrthoDB" id="677721at2759"/>
<feature type="region of interest" description="Disordered" evidence="1">
    <location>
        <begin position="183"/>
        <end position="391"/>
    </location>
</feature>
<organism evidence="2 3">
    <name type="scientific">Colocasia esculenta</name>
    <name type="common">Wild taro</name>
    <name type="synonym">Arum esculentum</name>
    <dbReference type="NCBI Taxonomy" id="4460"/>
    <lineage>
        <taxon>Eukaryota</taxon>
        <taxon>Viridiplantae</taxon>
        <taxon>Streptophyta</taxon>
        <taxon>Embryophyta</taxon>
        <taxon>Tracheophyta</taxon>
        <taxon>Spermatophyta</taxon>
        <taxon>Magnoliopsida</taxon>
        <taxon>Liliopsida</taxon>
        <taxon>Araceae</taxon>
        <taxon>Aroideae</taxon>
        <taxon>Colocasieae</taxon>
        <taxon>Colocasia</taxon>
    </lineage>
</organism>
<evidence type="ECO:0000313" key="3">
    <source>
        <dbReference type="Proteomes" id="UP000652761"/>
    </source>
</evidence>
<feature type="region of interest" description="Disordered" evidence="1">
    <location>
        <begin position="597"/>
        <end position="635"/>
    </location>
</feature>
<feature type="compositionally biased region" description="Low complexity" evidence="1">
    <location>
        <begin position="311"/>
        <end position="347"/>
    </location>
</feature>
<dbReference type="Proteomes" id="UP000652761">
    <property type="component" value="Unassembled WGS sequence"/>
</dbReference>
<feature type="region of interest" description="Disordered" evidence="1">
    <location>
        <begin position="1"/>
        <end position="21"/>
    </location>
</feature>
<sequence>MQQILEHSKGGRRPHFPSSSRAVVFPSRGARKLMPAAAGPDLKRHQYPSRAQKLASFSPTSTDLWPLRCSAAASRYPPSFPLCSSPSSLPFLAPPTDVSTLALLYSRTPPENPDLTSQGRRRFPVSGIKLSSFAASCVPLPCSPPPIWDLWSWKRTWERLMQRTMEEGKQLDFSAPLLSVRRFATAPPPTPPSSSSSAKAPAAVSSRAEVGGWGVAGERPRRSSLPFYKSDLKSGPVTNPGVVPFVWEQSPGRPKDGSFPEDSPSRRSQPPVLAPKPPPGRIARRPPDEKEESMTTDVSNPPSNNPYLRRSSPLSSSTSVHTTVTTTTAATITASPSTANAASSSKTLQSSREEPKGKARTPPVVEPAAEAPISKEQRSVNDEEDEEEDAFSDALDTLSRTESFFMNCSISGMTGGTEPWGHPGRFLADPQVQDFMMERFLPAAQAMATDSPLCPPRKAAEAPRGLLRKEELRRPAASLPPVQRSSLVSTYPRGMTHQLHVGNGEDSGSDDDDDYDDAGRPPMKGCGLLPRFCLKGSFGLLNPVPGMKARGRMPLPGAPRLGSQLRISRRGSVIDADDEHSWEDVYKYNLRRESQAMGEEGSRITSESNRLSYWTDSQTPDGSSPYRRSNAGGVSPYRNDMPPFPFHEGRGFLGLPKSENGTGGKRYAAFEQCAKDDGEHCETSPHLNSKEECGSVSPVVEKTVYMDSVQILEKSDPQFCSSDTEGMVKCLDKNSYIRGESQRIETSLILLACEKDDLLNKISEVGDAEGLCSLDAEGLGSIEQSGTLEQRNNTVDTRQDHVLHGAQPLKAEHQGKNGNGNFQPLLPPPLPKSPTESWLWRTLPSISSKNPIPQTFLGFQFHQKKQVTQATSTDPKWEAMVKTSVLKKDQTCEALSGRWSIPGGSALDYQWLMPSVQRCDDWLSTPGARWSAVGSHCRVVGTQAVYVR</sequence>
<feature type="compositionally biased region" description="Acidic residues" evidence="1">
    <location>
        <begin position="382"/>
        <end position="391"/>
    </location>
</feature>
<dbReference type="PANTHER" id="PTHR33671:SF2">
    <property type="entry name" value="N-METHYLTRANSFERASE, PUTATIVE (DUF688)-RELATED"/>
    <property type="match status" value="1"/>
</dbReference>
<keyword evidence="3" id="KW-1185">Reference proteome</keyword>
<dbReference type="InterPro" id="IPR007789">
    <property type="entry name" value="DUF688"/>
</dbReference>
<accession>A0A843TWI3</accession>
<feature type="compositionally biased region" description="Polar residues" evidence="1">
    <location>
        <begin position="603"/>
        <end position="622"/>
    </location>
</feature>
<dbReference type="PANTHER" id="PTHR33671">
    <property type="entry name" value="N-METHYLTRANSFERASE, PUTATIVE (DUF688)-RELATED"/>
    <property type="match status" value="1"/>
</dbReference>
<evidence type="ECO:0000256" key="1">
    <source>
        <dbReference type="SAM" id="MobiDB-lite"/>
    </source>
</evidence>
<dbReference type="Pfam" id="PF05097">
    <property type="entry name" value="DUF688"/>
    <property type="match status" value="1"/>
</dbReference>
<feature type="compositionally biased region" description="Polar residues" evidence="1">
    <location>
        <begin position="295"/>
        <end position="306"/>
    </location>
</feature>
<gene>
    <name evidence="2" type="ORF">Taro_007822</name>
</gene>
<name>A0A843TWI3_COLES</name>
<dbReference type="EMBL" id="NMUH01000251">
    <property type="protein sequence ID" value="MQL75445.1"/>
    <property type="molecule type" value="Genomic_DNA"/>
</dbReference>
<dbReference type="AlphaFoldDB" id="A0A843TWI3"/>
<protein>
    <submittedName>
        <fullName evidence="2">Uncharacterized protein</fullName>
    </submittedName>
</protein>